<dbReference type="Gene3D" id="1.10.220.120">
    <property type="entry name" value="Sigma-70 factor, region 1.1"/>
    <property type="match status" value="1"/>
</dbReference>
<dbReference type="GO" id="GO:0006352">
    <property type="term" value="P:DNA-templated transcription initiation"/>
    <property type="evidence" value="ECO:0007669"/>
    <property type="project" value="InterPro"/>
</dbReference>
<accession>A0A6J4RMT4</accession>
<name>A0A6J4RMT4_9ACTN</name>
<feature type="region of interest" description="Disordered" evidence="1">
    <location>
        <begin position="62"/>
        <end position="91"/>
    </location>
</feature>
<dbReference type="SUPFAM" id="SSF88946">
    <property type="entry name" value="Sigma2 domain of RNA polymerase sigma factors"/>
    <property type="match status" value="1"/>
</dbReference>
<feature type="domain" description="RNA polymerase sigma-70 region 1.2" evidence="2">
    <location>
        <begin position="99"/>
        <end position="130"/>
    </location>
</feature>
<evidence type="ECO:0000313" key="4">
    <source>
        <dbReference type="EMBL" id="CAA9474924.1"/>
    </source>
</evidence>
<dbReference type="AlphaFoldDB" id="A0A6J4RMT4"/>
<feature type="non-terminal residue" evidence="4">
    <location>
        <position position="138"/>
    </location>
</feature>
<sequence>MSVAELQELEEVKNLLARGQELGVLTHAEIALAVRELDVDESDVEELTAFIETSEIELVEEIDPATQAGNAVERAPDKRGGRRAKKTTGIDFRPDMTTDSLQLFLKDIGKVRLLTAQEEVDLAKRIERGDLDAKQKMV</sequence>
<dbReference type="InterPro" id="IPR042189">
    <property type="entry name" value="RNA_pol_sigma_70_r1_1_sf"/>
</dbReference>
<proteinExistence type="predicted"/>
<dbReference type="Pfam" id="PF00140">
    <property type="entry name" value="Sigma70_r1_2"/>
    <property type="match status" value="1"/>
</dbReference>
<dbReference type="GO" id="GO:0003677">
    <property type="term" value="F:DNA binding"/>
    <property type="evidence" value="ECO:0007669"/>
    <property type="project" value="InterPro"/>
</dbReference>
<organism evidence="4">
    <name type="scientific">uncultured Solirubrobacteraceae bacterium</name>
    <dbReference type="NCBI Taxonomy" id="1162706"/>
    <lineage>
        <taxon>Bacteria</taxon>
        <taxon>Bacillati</taxon>
        <taxon>Actinomycetota</taxon>
        <taxon>Thermoleophilia</taxon>
        <taxon>Solirubrobacterales</taxon>
        <taxon>Solirubrobacteraceae</taxon>
        <taxon>environmental samples</taxon>
    </lineage>
</organism>
<feature type="domain" description="RNA polymerase sigma factor 70 region 1.1" evidence="3">
    <location>
        <begin position="9"/>
        <end position="67"/>
    </location>
</feature>
<dbReference type="EMBL" id="CADCVT010000025">
    <property type="protein sequence ID" value="CAA9474924.1"/>
    <property type="molecule type" value="Genomic_DNA"/>
</dbReference>
<evidence type="ECO:0000256" key="1">
    <source>
        <dbReference type="SAM" id="MobiDB-lite"/>
    </source>
</evidence>
<dbReference type="InterPro" id="IPR007127">
    <property type="entry name" value="RNA_pol_sigma_70_r1_1"/>
</dbReference>
<evidence type="ECO:0000259" key="2">
    <source>
        <dbReference type="Pfam" id="PF00140"/>
    </source>
</evidence>
<gene>
    <name evidence="4" type="ORF">AVDCRST_MAG85-233</name>
</gene>
<reference evidence="4" key="1">
    <citation type="submission" date="2020-02" db="EMBL/GenBank/DDBJ databases">
        <authorList>
            <person name="Meier V. D."/>
        </authorList>
    </citation>
    <scope>NUCLEOTIDE SEQUENCE</scope>
    <source>
        <strain evidence="4">AVDCRST_MAG85</strain>
    </source>
</reference>
<dbReference type="InterPro" id="IPR013325">
    <property type="entry name" value="RNA_pol_sigma_r2"/>
</dbReference>
<evidence type="ECO:0000259" key="3">
    <source>
        <dbReference type="Pfam" id="PF03979"/>
    </source>
</evidence>
<dbReference type="InterPro" id="IPR009042">
    <property type="entry name" value="RNA_pol_sigma70_r1_2"/>
</dbReference>
<protein>
    <submittedName>
        <fullName evidence="4">RNA polymerase sigma factor RpoD</fullName>
    </submittedName>
</protein>
<dbReference type="GO" id="GO:0016987">
    <property type="term" value="F:sigma factor activity"/>
    <property type="evidence" value="ECO:0007669"/>
    <property type="project" value="InterPro"/>
</dbReference>
<dbReference type="Gene3D" id="1.10.601.10">
    <property type="entry name" value="RNA Polymerase Primary Sigma Factor"/>
    <property type="match status" value="1"/>
</dbReference>
<dbReference type="Pfam" id="PF03979">
    <property type="entry name" value="Sigma70_r1_1"/>
    <property type="match status" value="1"/>
</dbReference>